<evidence type="ECO:0000256" key="1">
    <source>
        <dbReference type="ARBA" id="ARBA00002178"/>
    </source>
</evidence>
<keyword evidence="15" id="KW-1185">Reference proteome</keyword>
<evidence type="ECO:0000256" key="3">
    <source>
        <dbReference type="ARBA" id="ARBA00004370"/>
    </source>
</evidence>
<accession>A0ABX5NDG1</accession>
<dbReference type="PRINTS" id="PR00280">
    <property type="entry name" value="CHANLCOLICIN"/>
</dbReference>
<evidence type="ECO:0000259" key="13">
    <source>
        <dbReference type="PROSITE" id="PS00276"/>
    </source>
</evidence>
<protein>
    <recommendedName>
        <fullName evidence="13">Channel forming colicins domain-containing protein</fullName>
    </recommendedName>
</protein>
<keyword evidence="10 12" id="KW-0472">Membrane</keyword>
<feature type="region of interest" description="Disordered" evidence="11">
    <location>
        <begin position="155"/>
        <end position="190"/>
    </location>
</feature>
<feature type="domain" description="Channel forming colicins" evidence="13">
    <location>
        <begin position="409"/>
        <end position="420"/>
    </location>
</feature>
<keyword evidence="6 12" id="KW-0812">Transmembrane</keyword>
<evidence type="ECO:0000313" key="14">
    <source>
        <dbReference type="EMBL" id="PYA65999.1"/>
    </source>
</evidence>
<comment type="similarity">
    <text evidence="4">Belongs to the channel forming colicin family.</text>
</comment>
<dbReference type="Pfam" id="PF01024">
    <property type="entry name" value="Colicin"/>
    <property type="match status" value="1"/>
</dbReference>
<evidence type="ECO:0000256" key="6">
    <source>
        <dbReference type="ARBA" id="ARBA00022692"/>
    </source>
</evidence>
<dbReference type="Gene3D" id="1.10.490.30">
    <property type="entry name" value="Colicin"/>
    <property type="match status" value="1"/>
</dbReference>
<dbReference type="Proteomes" id="UP000247823">
    <property type="component" value="Unassembled WGS sequence"/>
</dbReference>
<comment type="caution">
    <text evidence="14">The sequence shown here is derived from an EMBL/GenBank/DDBJ whole genome shotgun (WGS) entry which is preliminary data.</text>
</comment>
<keyword evidence="8" id="KW-0044">Antibiotic</keyword>
<dbReference type="InterPro" id="IPR000293">
    <property type="entry name" value="Channel_colicin_C"/>
</dbReference>
<keyword evidence="7 12" id="KW-1133">Transmembrane helix</keyword>
<comment type="function">
    <text evidence="2">Colicins are polypeptide toxins produced by and active against E.coli and closely related bacteria.</text>
</comment>
<reference evidence="14 15" key="2">
    <citation type="submission" date="2018-06" db="EMBL/GenBank/DDBJ databases">
        <title>Serratia marcescens genome sequencing and assembly.</title>
        <authorList>
            <person name="Martins R.C.R."/>
            <person name="Perdigao-Neto L.V."/>
            <person name="Costa S.F."/>
            <person name="Levin A.S.S."/>
        </authorList>
    </citation>
    <scope>NUCLEOTIDE SEQUENCE [LARGE SCALE GENOMIC DNA]</scope>
    <source>
        <strain evidence="14 15">1283</strain>
    </source>
</reference>
<sequence>MQKDIDDLSSKLKNKSQTPLEKASLEAIIAKIKVGKERLDVLRNEAKKRKVHQEYLKLNNENWFLSREKPTSGVKQQQNSNRIKMGMQLDEEKKIQSAIDANMRNTQQYENDLRNKESEVNRLKSLDLSTEEGINRAENEARKNEQSAQHALNDAKDRINQANGEKARAENVGREHERKAAQAEEKRKKHSQLLDDFVRWNSEVDYGKKAWWKEFNAASDLISNLEKERDDALSVMNASRESASRAANRQQQATRDQANAESALNSARKTLADVQAKKAMIAKEKKEAETKAEEERVKDAIKFTADFYKTVTEKFGEHSSKVAKELAEAAKGKSIKNVDDALKAFEKHNNVLNKKFGVKDREAIAKAMESVNRDQMAKSLAKFSKAFNYIGKTIDRYDTVVAIGKAIETNNWRPVFIQIEALAAGRAATALTAFSFSIILGTPMGFLGFAIITTLVGAFIDEALVEKINKELGI</sequence>
<evidence type="ECO:0000256" key="10">
    <source>
        <dbReference type="ARBA" id="ARBA00023136"/>
    </source>
</evidence>
<comment type="subcellular location">
    <subcellularLocation>
        <location evidence="3">Membrane</location>
    </subcellularLocation>
</comment>
<evidence type="ECO:0000256" key="5">
    <source>
        <dbReference type="ARBA" id="ARBA00022529"/>
    </source>
</evidence>
<evidence type="ECO:0000256" key="11">
    <source>
        <dbReference type="SAM" id="MobiDB-lite"/>
    </source>
</evidence>
<comment type="function">
    <text evidence="1">This colicin is a channel-forming colicin. This class of transmembrane toxins depolarize the cytoplasmic membrane, leading to dissipation of cellular energy.</text>
</comment>
<proteinExistence type="inferred from homology"/>
<reference evidence="15" key="1">
    <citation type="submission" date="2018-06" db="EMBL/GenBank/DDBJ databases">
        <title>Serratia marcescens genome sequencing and assembly.</title>
        <authorList>
            <person name="Martins R.C."/>
            <person name="Perdigao-Neto L.V."/>
            <person name="Costa S.F."/>
            <person name="Levin A.S.S."/>
        </authorList>
    </citation>
    <scope>NUCLEOTIDE SEQUENCE [LARGE SCALE GENOMIC DNA]</scope>
    <source>
        <strain evidence="15">1283</strain>
    </source>
</reference>
<organism evidence="14 15">
    <name type="scientific">Serratia marcescens</name>
    <dbReference type="NCBI Taxonomy" id="615"/>
    <lineage>
        <taxon>Bacteria</taxon>
        <taxon>Pseudomonadati</taxon>
        <taxon>Pseudomonadota</taxon>
        <taxon>Gammaproteobacteria</taxon>
        <taxon>Enterobacterales</taxon>
        <taxon>Yersiniaceae</taxon>
        <taxon>Serratia</taxon>
    </lineage>
</organism>
<keyword evidence="5" id="KW-0929">Antimicrobial</keyword>
<evidence type="ECO:0000256" key="4">
    <source>
        <dbReference type="ARBA" id="ARBA00007595"/>
    </source>
</evidence>
<feature type="region of interest" description="Disordered" evidence="11">
    <location>
        <begin position="233"/>
        <end position="263"/>
    </location>
</feature>
<feature type="compositionally biased region" description="Basic and acidic residues" evidence="11">
    <location>
        <begin position="1"/>
        <end position="10"/>
    </location>
</feature>
<dbReference type="SUPFAM" id="SSF56837">
    <property type="entry name" value="Colicin"/>
    <property type="match status" value="1"/>
</dbReference>
<dbReference type="PROSITE" id="PS00276">
    <property type="entry name" value="CHANNEL_COLICIN"/>
    <property type="match status" value="1"/>
</dbReference>
<evidence type="ECO:0000256" key="2">
    <source>
        <dbReference type="ARBA" id="ARBA00003197"/>
    </source>
</evidence>
<evidence type="ECO:0000313" key="15">
    <source>
        <dbReference type="Proteomes" id="UP000247823"/>
    </source>
</evidence>
<feature type="compositionally biased region" description="Low complexity" evidence="11">
    <location>
        <begin position="237"/>
        <end position="260"/>
    </location>
</feature>
<keyword evidence="9" id="KW-0078">Bacteriocin</keyword>
<gene>
    <name evidence="14" type="ORF">DMW51_14230</name>
</gene>
<evidence type="ECO:0000256" key="9">
    <source>
        <dbReference type="ARBA" id="ARBA00023048"/>
    </source>
</evidence>
<evidence type="ECO:0000256" key="12">
    <source>
        <dbReference type="SAM" id="Phobius"/>
    </source>
</evidence>
<evidence type="ECO:0000256" key="7">
    <source>
        <dbReference type="ARBA" id="ARBA00022989"/>
    </source>
</evidence>
<feature type="region of interest" description="Disordered" evidence="11">
    <location>
        <begin position="1"/>
        <end position="20"/>
    </location>
</feature>
<dbReference type="InterPro" id="IPR038283">
    <property type="entry name" value="Channel_colicin_C_sf"/>
</dbReference>
<evidence type="ECO:0000256" key="8">
    <source>
        <dbReference type="ARBA" id="ARBA00023022"/>
    </source>
</evidence>
<name>A0ABX5NDG1_SERMA</name>
<dbReference type="EMBL" id="QJQB01000327">
    <property type="protein sequence ID" value="PYA65999.1"/>
    <property type="molecule type" value="Genomic_DNA"/>
</dbReference>
<feature type="transmembrane region" description="Helical" evidence="12">
    <location>
        <begin position="436"/>
        <end position="460"/>
    </location>
</feature>